<keyword evidence="1" id="KW-0812">Transmembrane</keyword>
<keyword evidence="1" id="KW-1133">Transmembrane helix</keyword>
<feature type="transmembrane region" description="Helical" evidence="1">
    <location>
        <begin position="64"/>
        <end position="89"/>
    </location>
</feature>
<feature type="transmembrane region" description="Helical" evidence="1">
    <location>
        <begin position="35"/>
        <end position="52"/>
    </location>
</feature>
<organism evidence="2 3">
    <name type="scientific">Lactobacillus iners DSM 13335</name>
    <dbReference type="NCBI Taxonomy" id="525328"/>
    <lineage>
        <taxon>Bacteria</taxon>
        <taxon>Bacillati</taxon>
        <taxon>Bacillota</taxon>
        <taxon>Bacilli</taxon>
        <taxon>Lactobacillales</taxon>
        <taxon>Lactobacillaceae</taxon>
        <taxon>Lactobacillus</taxon>
    </lineage>
</organism>
<sequence length="98" mass="11455">MILPGVRRWIRISGWLGIFVAYIILQMYNYTHQPMFIVSLVIVILYSAYMLATSAEPSWYITSIMLRRIIICICLVSIIQGVFLCIAYYKLKKSRTIK</sequence>
<dbReference type="Proteomes" id="UP000004115">
    <property type="component" value="Unassembled WGS sequence"/>
</dbReference>
<dbReference type="HOGENOM" id="CLU_182184_0_0_9"/>
<keyword evidence="3" id="KW-1185">Reference proteome</keyword>
<accession>C8PAW9</accession>
<evidence type="ECO:0000313" key="2">
    <source>
        <dbReference type="EMBL" id="EEW51918.1"/>
    </source>
</evidence>
<reference evidence="2 3" key="1">
    <citation type="submission" date="2009-09" db="EMBL/GenBank/DDBJ databases">
        <authorList>
            <person name="Qin X."/>
            <person name="Bachman B."/>
            <person name="Battles P."/>
            <person name="Bell A."/>
            <person name="Bess C."/>
            <person name="Bickham C."/>
            <person name="Chaboub L."/>
            <person name="Chen D."/>
            <person name="Coyle M."/>
            <person name="Deiros D.R."/>
            <person name="Dinh H."/>
            <person name="Forbes L."/>
            <person name="Fowler G."/>
            <person name="Francisco L."/>
            <person name="Fu Q."/>
            <person name="Gubbala S."/>
            <person name="Hale W."/>
            <person name="Han Y."/>
            <person name="Hemphill L."/>
            <person name="Highlander S.K."/>
            <person name="Hirani K."/>
            <person name="Hogues M."/>
            <person name="Jackson L."/>
            <person name="Jakkamsetti A."/>
            <person name="Javaid M."/>
            <person name="Jiang H."/>
            <person name="Korchina V."/>
            <person name="Kovar C."/>
            <person name="Lara F."/>
            <person name="Lee S."/>
            <person name="Mata R."/>
            <person name="Mathew T."/>
            <person name="Moen C."/>
            <person name="Morales K."/>
            <person name="Munidasa M."/>
            <person name="Nazareth L."/>
            <person name="Ngo R."/>
            <person name="Nguyen L."/>
            <person name="Okwuonu G."/>
            <person name="Ongeri F."/>
            <person name="Patil S."/>
            <person name="Petrosino J."/>
            <person name="Pham C."/>
            <person name="Pham P."/>
            <person name="Pu L.-L."/>
            <person name="Puazo M."/>
            <person name="Raj R."/>
            <person name="Reid J."/>
            <person name="Rouhana J."/>
            <person name="Saada N."/>
            <person name="Shang Y."/>
            <person name="Simmons D."/>
            <person name="Thornton R."/>
            <person name="Warren J."/>
            <person name="Weissenberger G."/>
            <person name="Zhang J."/>
            <person name="Zhang L."/>
            <person name="Zhou C."/>
            <person name="Zhu D."/>
            <person name="Muzny D."/>
            <person name="Worley K."/>
            <person name="Gibbs R."/>
        </authorList>
    </citation>
    <scope>NUCLEOTIDE SEQUENCE [LARGE SCALE GENOMIC DNA]</scope>
    <source>
        <strain evidence="2 3">DSM 13335</strain>
    </source>
</reference>
<protein>
    <submittedName>
        <fullName evidence="2">Uncharacterized protein</fullName>
    </submittedName>
</protein>
<evidence type="ECO:0000256" key="1">
    <source>
        <dbReference type="SAM" id="Phobius"/>
    </source>
</evidence>
<keyword evidence="1" id="KW-0472">Membrane</keyword>
<name>C8PAW9_9LACO</name>
<dbReference type="AlphaFoldDB" id="C8PAW9"/>
<evidence type="ECO:0000313" key="3">
    <source>
        <dbReference type="Proteomes" id="UP000004115"/>
    </source>
</evidence>
<feature type="transmembrane region" description="Helical" evidence="1">
    <location>
        <begin position="12"/>
        <end position="28"/>
    </location>
</feature>
<proteinExistence type="predicted"/>
<comment type="caution">
    <text evidence="2">The sequence shown here is derived from an EMBL/GenBank/DDBJ whole genome shotgun (WGS) entry which is preliminary data.</text>
</comment>
<dbReference type="EMBL" id="ACLN01000004">
    <property type="protein sequence ID" value="EEW51918.1"/>
    <property type="molecule type" value="Genomic_DNA"/>
</dbReference>
<gene>
    <name evidence="2" type="ORF">HMPREF0520_0239</name>
</gene>